<reference evidence="1" key="1">
    <citation type="submission" date="2023-03" db="EMBL/GenBank/DDBJ databases">
        <title>Actinorhabdospora filicis NBRC 111898.</title>
        <authorList>
            <person name="Ichikawa N."/>
            <person name="Sato H."/>
            <person name="Tonouchi N."/>
        </authorList>
    </citation>
    <scope>NUCLEOTIDE SEQUENCE</scope>
    <source>
        <strain evidence="1">NBRC 111898</strain>
    </source>
</reference>
<accession>A0A9W6SKR3</accession>
<evidence type="ECO:0000313" key="2">
    <source>
        <dbReference type="Proteomes" id="UP001165079"/>
    </source>
</evidence>
<evidence type="ECO:0000313" key="1">
    <source>
        <dbReference type="EMBL" id="GLZ77727.1"/>
    </source>
</evidence>
<dbReference type="AlphaFoldDB" id="A0A9W6SKR3"/>
<sequence length="51" mass="5692">MRTRLPGAPAPCSDLSNDPSTVLRDLKAWYEEGLITETEYATKRAEVLARV</sequence>
<comment type="caution">
    <text evidence="1">The sequence shown here is derived from an EMBL/GenBank/DDBJ whole genome shotgun (WGS) entry which is preliminary data.</text>
</comment>
<evidence type="ECO:0008006" key="3">
    <source>
        <dbReference type="Google" id="ProtNLM"/>
    </source>
</evidence>
<proteinExistence type="predicted"/>
<protein>
    <recommendedName>
        <fullName evidence="3">SHOCT domain-containing protein</fullName>
    </recommendedName>
</protein>
<gene>
    <name evidence="1" type="ORF">Afil01_25340</name>
</gene>
<name>A0A9W6SKR3_9ACTN</name>
<dbReference type="EMBL" id="BSTX01000001">
    <property type="protein sequence ID" value="GLZ77727.1"/>
    <property type="molecule type" value="Genomic_DNA"/>
</dbReference>
<organism evidence="1 2">
    <name type="scientific">Actinorhabdospora filicis</name>
    <dbReference type="NCBI Taxonomy" id="1785913"/>
    <lineage>
        <taxon>Bacteria</taxon>
        <taxon>Bacillati</taxon>
        <taxon>Actinomycetota</taxon>
        <taxon>Actinomycetes</taxon>
        <taxon>Micromonosporales</taxon>
        <taxon>Micromonosporaceae</taxon>
        <taxon>Actinorhabdospora</taxon>
    </lineage>
</organism>
<dbReference type="Proteomes" id="UP001165079">
    <property type="component" value="Unassembled WGS sequence"/>
</dbReference>
<keyword evidence="2" id="KW-1185">Reference proteome</keyword>